<sequence length="369" mass="42854">MQSHADNTEILRAVKRADFPGGLNQIEKWWVKHREWLQESGYTLRRRYQADWTPSWKPGQFYPFFEDGLTVTHVMDGTRSSDGLHVAIKQIPVNDASDEVEVYQRMTSEPISSDPRNRTAPLLDILQVPDGSGMRLLVMPLLRALDKPEFETFGEAIAFFTQIFEAIQLMHEHRIAHRDCTYNNIMLDPSGMYPVPFHPREIDRRRDWKGKVPHLTRTQRPPRYLLIDFGLSRIYPPAEGVVPLDLPIRGGDKTVPEHDNETQRCNPFPVDVYYLGNLVRERFILKYHGFAFMHPLVGDMVAVDPTKRPTMDEVVARFKKIRASLSSWKLRSRLVRKKDWAVVSLYKSFGHWYRRLGYIATSKPAIPDA</sequence>
<reference evidence="1" key="1">
    <citation type="submission" date="2021-02" db="EMBL/GenBank/DDBJ databases">
        <authorList>
            <consortium name="DOE Joint Genome Institute"/>
            <person name="Ahrendt S."/>
            <person name="Looney B.P."/>
            <person name="Miyauchi S."/>
            <person name="Morin E."/>
            <person name="Drula E."/>
            <person name="Courty P.E."/>
            <person name="Chicoki N."/>
            <person name="Fauchery L."/>
            <person name="Kohler A."/>
            <person name="Kuo A."/>
            <person name="Labutti K."/>
            <person name="Pangilinan J."/>
            <person name="Lipzen A."/>
            <person name="Riley R."/>
            <person name="Andreopoulos W."/>
            <person name="He G."/>
            <person name="Johnson J."/>
            <person name="Barry K.W."/>
            <person name="Grigoriev I.V."/>
            <person name="Nagy L."/>
            <person name="Hibbett D."/>
            <person name="Henrissat B."/>
            <person name="Matheny P.B."/>
            <person name="Labbe J."/>
            <person name="Martin F."/>
        </authorList>
    </citation>
    <scope>NUCLEOTIDE SEQUENCE</scope>
    <source>
        <strain evidence="1">FP105234-sp</strain>
    </source>
</reference>
<protein>
    <submittedName>
        <fullName evidence="1">Uncharacterized protein</fullName>
    </submittedName>
</protein>
<accession>A0ACB8RKD3</accession>
<dbReference type="EMBL" id="MU275974">
    <property type="protein sequence ID" value="KAI0044709.1"/>
    <property type="molecule type" value="Genomic_DNA"/>
</dbReference>
<dbReference type="Proteomes" id="UP000814033">
    <property type="component" value="Unassembled WGS sequence"/>
</dbReference>
<comment type="caution">
    <text evidence="1">The sequence shown here is derived from an EMBL/GenBank/DDBJ whole genome shotgun (WGS) entry which is preliminary data.</text>
</comment>
<organism evidence="1 2">
    <name type="scientific">Auriscalpium vulgare</name>
    <dbReference type="NCBI Taxonomy" id="40419"/>
    <lineage>
        <taxon>Eukaryota</taxon>
        <taxon>Fungi</taxon>
        <taxon>Dikarya</taxon>
        <taxon>Basidiomycota</taxon>
        <taxon>Agaricomycotina</taxon>
        <taxon>Agaricomycetes</taxon>
        <taxon>Russulales</taxon>
        <taxon>Auriscalpiaceae</taxon>
        <taxon>Auriscalpium</taxon>
    </lineage>
</organism>
<name>A0ACB8RKD3_9AGAM</name>
<keyword evidence="2" id="KW-1185">Reference proteome</keyword>
<evidence type="ECO:0000313" key="1">
    <source>
        <dbReference type="EMBL" id="KAI0044709.1"/>
    </source>
</evidence>
<gene>
    <name evidence="1" type="ORF">FA95DRAFT_1608324</name>
</gene>
<reference evidence="1" key="2">
    <citation type="journal article" date="2022" name="New Phytol.">
        <title>Evolutionary transition to the ectomycorrhizal habit in the genomes of a hyperdiverse lineage of mushroom-forming fungi.</title>
        <authorList>
            <person name="Looney B."/>
            <person name="Miyauchi S."/>
            <person name="Morin E."/>
            <person name="Drula E."/>
            <person name="Courty P.E."/>
            <person name="Kohler A."/>
            <person name="Kuo A."/>
            <person name="LaButti K."/>
            <person name="Pangilinan J."/>
            <person name="Lipzen A."/>
            <person name="Riley R."/>
            <person name="Andreopoulos W."/>
            <person name="He G."/>
            <person name="Johnson J."/>
            <person name="Nolan M."/>
            <person name="Tritt A."/>
            <person name="Barry K.W."/>
            <person name="Grigoriev I.V."/>
            <person name="Nagy L.G."/>
            <person name="Hibbett D."/>
            <person name="Henrissat B."/>
            <person name="Matheny P.B."/>
            <person name="Labbe J."/>
            <person name="Martin F.M."/>
        </authorList>
    </citation>
    <scope>NUCLEOTIDE SEQUENCE</scope>
    <source>
        <strain evidence="1">FP105234-sp</strain>
    </source>
</reference>
<proteinExistence type="predicted"/>
<evidence type="ECO:0000313" key="2">
    <source>
        <dbReference type="Proteomes" id="UP000814033"/>
    </source>
</evidence>